<keyword evidence="1" id="KW-0472">Membrane</keyword>
<organism evidence="2 3">
    <name type="scientific">Levilactobacillus angrenensis</name>
    <dbReference type="NCBI Taxonomy" id="2486020"/>
    <lineage>
        <taxon>Bacteria</taxon>
        <taxon>Bacillati</taxon>
        <taxon>Bacillota</taxon>
        <taxon>Bacilli</taxon>
        <taxon>Lactobacillales</taxon>
        <taxon>Lactobacillaceae</taxon>
        <taxon>Levilactobacillus</taxon>
    </lineage>
</organism>
<feature type="transmembrane region" description="Helical" evidence="1">
    <location>
        <begin position="17"/>
        <end position="34"/>
    </location>
</feature>
<comment type="caution">
    <text evidence="2">The sequence shown here is derived from an EMBL/GenBank/DDBJ whole genome shotgun (WGS) entry which is preliminary data.</text>
</comment>
<evidence type="ECO:0008006" key="4">
    <source>
        <dbReference type="Google" id="ProtNLM"/>
    </source>
</evidence>
<evidence type="ECO:0000313" key="2">
    <source>
        <dbReference type="EMBL" id="MFC6290653.1"/>
    </source>
</evidence>
<reference evidence="3" key="1">
    <citation type="journal article" date="2019" name="Int. J. Syst. Evol. Microbiol.">
        <title>The Global Catalogue of Microorganisms (GCM) 10K type strain sequencing project: providing services to taxonomists for standard genome sequencing and annotation.</title>
        <authorList>
            <consortium name="The Broad Institute Genomics Platform"/>
            <consortium name="The Broad Institute Genome Sequencing Center for Infectious Disease"/>
            <person name="Wu L."/>
            <person name="Ma J."/>
        </authorList>
    </citation>
    <scope>NUCLEOTIDE SEQUENCE [LARGE SCALE GENOMIC DNA]</scope>
    <source>
        <strain evidence="3">CCM 8893</strain>
    </source>
</reference>
<keyword evidence="1" id="KW-1133">Transmembrane helix</keyword>
<dbReference type="RefSeq" id="WP_125575330.1">
    <property type="nucleotide sequence ID" value="NZ_JBHSSO010000069.1"/>
</dbReference>
<dbReference type="EMBL" id="JBHSSO010000069">
    <property type="protein sequence ID" value="MFC6290653.1"/>
    <property type="molecule type" value="Genomic_DNA"/>
</dbReference>
<keyword evidence="3" id="KW-1185">Reference proteome</keyword>
<evidence type="ECO:0000313" key="3">
    <source>
        <dbReference type="Proteomes" id="UP001596258"/>
    </source>
</evidence>
<evidence type="ECO:0000256" key="1">
    <source>
        <dbReference type="SAM" id="Phobius"/>
    </source>
</evidence>
<protein>
    <recommendedName>
        <fullName evidence="4">DUF4352 domain-containing protein</fullName>
    </recommendedName>
</protein>
<dbReference type="Proteomes" id="UP001596258">
    <property type="component" value="Unassembled WGS sequence"/>
</dbReference>
<name>A0ABW1UBC6_9LACO</name>
<proteinExistence type="predicted"/>
<gene>
    <name evidence="2" type="ORF">ACFP1M_10770</name>
</gene>
<keyword evidence="1" id="KW-0812">Transmembrane</keyword>
<sequence>MLNSLALSFLGLEVGSWSSWVTGLITASGLLYSIHASHKSKKIRISTKIANHAHMEADGQVRILIDVRNKSSEKAVSIDTIYLFAGVSWLGWDTGSTIIGASAPYLYENENNHAVLIPGETGQYSISPSAGILKDLCTEYSVKPENLIFMIKVKDRSGSIGKKYIKDVFLKTWYHDGENIKWTMIK</sequence>
<accession>A0ABW1UBC6</accession>